<evidence type="ECO:0000256" key="1">
    <source>
        <dbReference type="ARBA" id="ARBA00006068"/>
    </source>
</evidence>
<dbReference type="EMBL" id="JACBZP010000001">
    <property type="protein sequence ID" value="NYI67464.1"/>
    <property type="molecule type" value="Genomic_DNA"/>
</dbReference>
<evidence type="ECO:0000259" key="4">
    <source>
        <dbReference type="Pfam" id="PF03816"/>
    </source>
</evidence>
<feature type="region of interest" description="Disordered" evidence="2">
    <location>
        <begin position="473"/>
        <end position="523"/>
    </location>
</feature>
<keyword evidence="6" id="KW-1185">Reference proteome</keyword>
<dbReference type="AlphaFoldDB" id="A0A7Z0D249"/>
<sequence>MPDSSEQATRRSIREAEKRRRSARRPDESDSSTERHASSRGDRFTHVLTWTTVGTLIPGAGLIAAGRRVLGGVILAVFIVGLAVIAGIIIFADPMEIGLHLAVSPAWLTTIAIVCAVLLLIWAAIIVASYVELKRPLSLQSPQRVLGGVLVVCMLAFAAMPTGLGAFYSLTERSLLTNVFGNSGPIKKHGPNVAADDPWEDMPHINVLLLGSDAGKSRIGTRPDTLMVASIDTHTGETKLIGIPRNLDFPIFPKGTKMAKKFPDGFNAFGKQQSMINSVWTWAAQHPQYVDGPKKQAGLTATTHAVEGSLGLSINYFALVNLQGFEDVVNSIGGVDINVNRKIPIGGGHDLGTGGKYPIRGYIQPGQQHLDGFHALWYVRSREGSNNYDRMCRQQRMIKTVLGQVNPAKLALAFPQLAGSATRNVETDIQQDQLKSFVILARKVKVAGFQTIQIDNNVVKTWHPDYDKLHKFIDKKTSEKAPSGTAPTDTKPSKTKDKPTQSSDEASNDPTTQCYPPEERPDS</sequence>
<evidence type="ECO:0000313" key="6">
    <source>
        <dbReference type="Proteomes" id="UP000539111"/>
    </source>
</evidence>
<dbReference type="InterPro" id="IPR004474">
    <property type="entry name" value="LytR_CpsA_psr"/>
</dbReference>
<dbReference type="RefSeq" id="WP_179427443.1">
    <property type="nucleotide sequence ID" value="NZ_JACBZP010000001.1"/>
</dbReference>
<feature type="region of interest" description="Disordered" evidence="2">
    <location>
        <begin position="1"/>
        <end position="40"/>
    </location>
</feature>
<proteinExistence type="inferred from homology"/>
<feature type="transmembrane region" description="Helical" evidence="3">
    <location>
        <begin position="145"/>
        <end position="168"/>
    </location>
</feature>
<dbReference type="PANTHER" id="PTHR33392">
    <property type="entry name" value="POLYISOPRENYL-TEICHOIC ACID--PEPTIDOGLYCAN TEICHOIC ACID TRANSFERASE TAGU"/>
    <property type="match status" value="1"/>
</dbReference>
<feature type="domain" description="Cell envelope-related transcriptional attenuator" evidence="4">
    <location>
        <begin position="222"/>
        <end position="405"/>
    </location>
</feature>
<feature type="transmembrane region" description="Helical" evidence="3">
    <location>
        <begin position="72"/>
        <end position="91"/>
    </location>
</feature>
<comment type="caution">
    <text evidence="5">The sequence shown here is derived from an EMBL/GenBank/DDBJ whole genome shotgun (WGS) entry which is preliminary data.</text>
</comment>
<accession>A0A7Z0D249</accession>
<protein>
    <submittedName>
        <fullName evidence="5">LCP family protein required for cell wall assembly</fullName>
    </submittedName>
</protein>
<name>A0A7Z0D249_9MICO</name>
<feature type="compositionally biased region" description="Basic and acidic residues" evidence="2">
    <location>
        <begin position="8"/>
        <end position="40"/>
    </location>
</feature>
<feature type="transmembrane region" description="Helical" evidence="3">
    <location>
        <begin position="47"/>
        <end position="65"/>
    </location>
</feature>
<dbReference type="NCBIfam" id="TIGR00350">
    <property type="entry name" value="lytR_cpsA_psr"/>
    <property type="match status" value="1"/>
</dbReference>
<evidence type="ECO:0000313" key="5">
    <source>
        <dbReference type="EMBL" id="NYI67464.1"/>
    </source>
</evidence>
<keyword evidence="3" id="KW-0472">Membrane</keyword>
<evidence type="ECO:0000256" key="2">
    <source>
        <dbReference type="SAM" id="MobiDB-lite"/>
    </source>
</evidence>
<dbReference type="PANTHER" id="PTHR33392:SF6">
    <property type="entry name" value="POLYISOPRENYL-TEICHOIC ACID--PEPTIDOGLYCAN TEICHOIC ACID TRANSFERASE TAGU"/>
    <property type="match status" value="1"/>
</dbReference>
<dbReference type="InterPro" id="IPR050922">
    <property type="entry name" value="LytR/CpsA/Psr_CW_biosynth"/>
</dbReference>
<dbReference type="Pfam" id="PF03816">
    <property type="entry name" value="LytR_cpsA_psr"/>
    <property type="match status" value="1"/>
</dbReference>
<dbReference type="Proteomes" id="UP000539111">
    <property type="component" value="Unassembled WGS sequence"/>
</dbReference>
<keyword evidence="3" id="KW-0812">Transmembrane</keyword>
<evidence type="ECO:0000256" key="3">
    <source>
        <dbReference type="SAM" id="Phobius"/>
    </source>
</evidence>
<organism evidence="5 6">
    <name type="scientific">Spelaeicoccus albus</name>
    <dbReference type="NCBI Taxonomy" id="1280376"/>
    <lineage>
        <taxon>Bacteria</taxon>
        <taxon>Bacillati</taxon>
        <taxon>Actinomycetota</taxon>
        <taxon>Actinomycetes</taxon>
        <taxon>Micrococcales</taxon>
        <taxon>Brevibacteriaceae</taxon>
        <taxon>Spelaeicoccus</taxon>
    </lineage>
</organism>
<dbReference type="Gene3D" id="3.40.630.190">
    <property type="entry name" value="LCP protein"/>
    <property type="match status" value="1"/>
</dbReference>
<gene>
    <name evidence="5" type="ORF">BJY26_001770</name>
</gene>
<comment type="similarity">
    <text evidence="1">Belongs to the LytR/CpsA/Psr (LCP) family.</text>
</comment>
<feature type="transmembrane region" description="Helical" evidence="3">
    <location>
        <begin position="111"/>
        <end position="133"/>
    </location>
</feature>
<reference evidence="5 6" key="1">
    <citation type="submission" date="2020-07" db="EMBL/GenBank/DDBJ databases">
        <title>Sequencing the genomes of 1000 actinobacteria strains.</title>
        <authorList>
            <person name="Klenk H.-P."/>
        </authorList>
    </citation>
    <scope>NUCLEOTIDE SEQUENCE [LARGE SCALE GENOMIC DNA]</scope>
    <source>
        <strain evidence="5 6">DSM 26341</strain>
    </source>
</reference>
<keyword evidence="3" id="KW-1133">Transmembrane helix</keyword>